<keyword evidence="2" id="KW-1003">Cell membrane</keyword>
<keyword evidence="4 6" id="KW-1133">Transmembrane helix</keyword>
<feature type="transmembrane region" description="Helical" evidence="6">
    <location>
        <begin position="118"/>
        <end position="139"/>
    </location>
</feature>
<keyword evidence="3 6" id="KW-0812">Transmembrane</keyword>
<proteinExistence type="predicted"/>
<name>A0A7Y4KTV6_9ACTN</name>
<evidence type="ECO:0000313" key="10">
    <source>
        <dbReference type="Proteomes" id="UP000553957"/>
    </source>
</evidence>
<feature type="transmembrane region" description="Helical" evidence="6">
    <location>
        <begin position="45"/>
        <end position="65"/>
    </location>
</feature>
<reference evidence="7 10" key="2">
    <citation type="submission" date="2020-08" db="EMBL/GenBank/DDBJ databases">
        <title>Sequencing the genomes of 1000 actinobacteria strains.</title>
        <authorList>
            <person name="Klenk H.-P."/>
        </authorList>
    </citation>
    <scope>NUCLEOTIDE SEQUENCE [LARGE SCALE GENOMIC DNA]</scope>
    <source>
        <strain evidence="7 10">DSM 15626</strain>
    </source>
</reference>
<feature type="transmembrane region" description="Helical" evidence="6">
    <location>
        <begin position="352"/>
        <end position="369"/>
    </location>
</feature>
<feature type="transmembrane region" description="Helical" evidence="6">
    <location>
        <begin position="381"/>
        <end position="400"/>
    </location>
</feature>
<dbReference type="PANTHER" id="PTHR30250:SF11">
    <property type="entry name" value="O-ANTIGEN TRANSPORTER-RELATED"/>
    <property type="match status" value="1"/>
</dbReference>
<comment type="caution">
    <text evidence="8">The sequence shown here is derived from an EMBL/GenBank/DDBJ whole genome shotgun (WGS) entry which is preliminary data.</text>
</comment>
<dbReference type="GO" id="GO:0005886">
    <property type="term" value="C:plasma membrane"/>
    <property type="evidence" value="ECO:0007669"/>
    <property type="project" value="UniProtKB-SubCell"/>
</dbReference>
<feature type="transmembrane region" description="Helical" evidence="6">
    <location>
        <begin position="285"/>
        <end position="311"/>
    </location>
</feature>
<sequence length="440" mass="44688">MKPVTEPRLSFLRSATVVAVGMAVMNVAAYGFTLLGTHRLVPEQFGAITALLGLLLIGNVASLGLQATGARRLATSADDGSLADAMLRAGRRTAVGLTVVCLLATPLLMWLLHIDSVVAVVLLAPTLAGLTLMGSQLGVLQGSQRWGELAVVYTSVGLGRLVLGGGALLVHPSLDAAMIGLALGAAVPAVLGSVFLRGAGGSSSAQVKDVLRETAHGTHTLLAFFAIANADVLLARGLFDGQHSGYYAAGVIVAKACLFLPQFVIVIVFPSLAGSPGDTAKLRRAVLAVAGLGVCTVLGTLLLPGLVVAVIGGADKYAPLGPFTWLFAIAGSAYAVLQMVVYAAIAQQEKRAALLIWAGLVLLALTATLTHPAGLTGVKTLVALTSACALLLSAVLAAGLHRQSATPQASPEPLVLLPEAGFGEAAGDGVGEDEQRKADD</sequence>
<evidence type="ECO:0000256" key="5">
    <source>
        <dbReference type="ARBA" id="ARBA00023136"/>
    </source>
</evidence>
<evidence type="ECO:0000256" key="6">
    <source>
        <dbReference type="SAM" id="Phobius"/>
    </source>
</evidence>
<feature type="transmembrane region" description="Helical" evidence="6">
    <location>
        <begin position="94"/>
        <end position="112"/>
    </location>
</feature>
<organism evidence="8 9">
    <name type="scientific">Kribbella sandramycini</name>
    <dbReference type="NCBI Taxonomy" id="60450"/>
    <lineage>
        <taxon>Bacteria</taxon>
        <taxon>Bacillati</taxon>
        <taxon>Actinomycetota</taxon>
        <taxon>Actinomycetes</taxon>
        <taxon>Propionibacteriales</taxon>
        <taxon>Kribbellaceae</taxon>
        <taxon>Kribbella</taxon>
    </lineage>
</organism>
<reference evidence="8 9" key="1">
    <citation type="submission" date="2020-05" db="EMBL/GenBank/DDBJ databases">
        <title>Genome sequence of Kribbella sandramycini ATCC 39419.</title>
        <authorList>
            <person name="Maclea K.S."/>
            <person name="Fair J.L."/>
        </authorList>
    </citation>
    <scope>NUCLEOTIDE SEQUENCE [LARGE SCALE GENOMIC DNA]</scope>
    <source>
        <strain evidence="8 9">ATCC 39419</strain>
    </source>
</reference>
<evidence type="ECO:0000256" key="2">
    <source>
        <dbReference type="ARBA" id="ARBA00022475"/>
    </source>
</evidence>
<dbReference type="RefSeq" id="WP_171669910.1">
    <property type="nucleotide sequence ID" value="NZ_BAAAGT010000012.1"/>
</dbReference>
<keyword evidence="5 6" id="KW-0472">Membrane</keyword>
<feature type="transmembrane region" description="Helical" evidence="6">
    <location>
        <begin position="245"/>
        <end position="273"/>
    </location>
</feature>
<feature type="transmembrane region" description="Helical" evidence="6">
    <location>
        <begin position="220"/>
        <end position="239"/>
    </location>
</feature>
<dbReference type="Proteomes" id="UP000534306">
    <property type="component" value="Unassembled WGS sequence"/>
</dbReference>
<comment type="subcellular location">
    <subcellularLocation>
        <location evidence="1">Cell membrane</location>
        <topology evidence="1">Multi-pass membrane protein</topology>
    </subcellularLocation>
</comment>
<dbReference type="EMBL" id="JABJRC010000001">
    <property type="protein sequence ID" value="NOL38633.1"/>
    <property type="molecule type" value="Genomic_DNA"/>
</dbReference>
<gene>
    <name evidence="7" type="ORF">HNR71_004421</name>
    <name evidence="8" type="ORF">HPO96_00080</name>
</gene>
<evidence type="ECO:0000256" key="3">
    <source>
        <dbReference type="ARBA" id="ARBA00022692"/>
    </source>
</evidence>
<evidence type="ECO:0000256" key="4">
    <source>
        <dbReference type="ARBA" id="ARBA00022989"/>
    </source>
</evidence>
<evidence type="ECO:0000313" key="7">
    <source>
        <dbReference type="EMBL" id="MBB6568784.1"/>
    </source>
</evidence>
<feature type="transmembrane region" description="Helical" evidence="6">
    <location>
        <begin position="12"/>
        <end position="33"/>
    </location>
</feature>
<dbReference type="Proteomes" id="UP000553957">
    <property type="component" value="Unassembled WGS sequence"/>
</dbReference>
<feature type="transmembrane region" description="Helical" evidence="6">
    <location>
        <begin position="151"/>
        <end position="170"/>
    </location>
</feature>
<feature type="transmembrane region" description="Helical" evidence="6">
    <location>
        <begin position="176"/>
        <end position="199"/>
    </location>
</feature>
<dbReference type="EMBL" id="JACHKF010000001">
    <property type="protein sequence ID" value="MBB6568784.1"/>
    <property type="molecule type" value="Genomic_DNA"/>
</dbReference>
<dbReference type="AlphaFoldDB" id="A0A7Y4KTV6"/>
<dbReference type="InterPro" id="IPR050833">
    <property type="entry name" value="Poly_Biosynth_Transport"/>
</dbReference>
<evidence type="ECO:0000313" key="9">
    <source>
        <dbReference type="Proteomes" id="UP000534306"/>
    </source>
</evidence>
<keyword evidence="9" id="KW-1185">Reference proteome</keyword>
<evidence type="ECO:0000313" key="8">
    <source>
        <dbReference type="EMBL" id="NOL38633.1"/>
    </source>
</evidence>
<dbReference type="PANTHER" id="PTHR30250">
    <property type="entry name" value="PST FAMILY PREDICTED COLANIC ACID TRANSPORTER"/>
    <property type="match status" value="1"/>
</dbReference>
<accession>A0A7Y4KTV6</accession>
<feature type="transmembrane region" description="Helical" evidence="6">
    <location>
        <begin position="323"/>
        <end position="345"/>
    </location>
</feature>
<protein>
    <submittedName>
        <fullName evidence="8">Oligosaccharide flippase family protein</fullName>
    </submittedName>
</protein>
<evidence type="ECO:0000256" key="1">
    <source>
        <dbReference type="ARBA" id="ARBA00004651"/>
    </source>
</evidence>